<dbReference type="Proteomes" id="UP000285084">
    <property type="component" value="Unassembled WGS sequence"/>
</dbReference>
<sequence>MPEEPPQPKVPQTLQEFEGSEKIVNPPCDDKILDIPCQKWPATGKNCLVIFPTKNEDKVQAFKANFENRKPDDINACFFLRIAVPDDGCSQPCNGQGYVRARSRILKAMEIFRTRKDYETYLEDNGIGQIIVATIESFFVTDGVPRPVDAAVVGMFNVLTGKTVTETSKGVTLNKWFLEEAKKSGGLVDGNEDCLCMTAGEIVAREFPGVNKADWHKFAVGISRGQILKETASGMKIPWGGYGTSRDEC</sequence>
<name>A0A420MAS0_FUSOX</name>
<dbReference type="EMBL" id="MRCX01000492">
    <property type="protein sequence ID" value="RKK64705.1"/>
    <property type="molecule type" value="Genomic_DNA"/>
</dbReference>
<dbReference type="AlphaFoldDB" id="A0A420MAS0"/>
<proteinExistence type="predicted"/>
<dbReference type="OrthoDB" id="4968544at2759"/>
<evidence type="ECO:0000313" key="1">
    <source>
        <dbReference type="EMBL" id="RKK64705.1"/>
    </source>
</evidence>
<comment type="caution">
    <text evidence="1">The sequence shown here is derived from an EMBL/GenBank/DDBJ whole genome shotgun (WGS) entry which is preliminary data.</text>
</comment>
<reference evidence="1 2" key="1">
    <citation type="journal article" date="2018" name="Sci. Rep.">
        <title>Characterisation of pathogen-specific regions and novel effector candidates in Fusarium oxysporum f. sp. cepae.</title>
        <authorList>
            <person name="Armitage A.D."/>
            <person name="Taylor A."/>
            <person name="Sobczyk M.K."/>
            <person name="Baxter L."/>
            <person name="Greenfield B.P."/>
            <person name="Bates H.J."/>
            <person name="Wilson F."/>
            <person name="Jackson A.C."/>
            <person name="Ott S."/>
            <person name="Harrison R.J."/>
            <person name="Clarkson J.P."/>
        </authorList>
    </citation>
    <scope>NUCLEOTIDE SEQUENCE [LARGE SCALE GENOMIC DNA]</scope>
    <source>
        <strain evidence="1 2">Fo_A13</strain>
    </source>
</reference>
<evidence type="ECO:0000313" key="2">
    <source>
        <dbReference type="Proteomes" id="UP000285084"/>
    </source>
</evidence>
<organism evidence="1 2">
    <name type="scientific">Fusarium oxysporum</name>
    <name type="common">Fusarium vascular wilt</name>
    <dbReference type="NCBI Taxonomy" id="5507"/>
    <lineage>
        <taxon>Eukaryota</taxon>
        <taxon>Fungi</taxon>
        <taxon>Dikarya</taxon>
        <taxon>Ascomycota</taxon>
        <taxon>Pezizomycotina</taxon>
        <taxon>Sordariomycetes</taxon>
        <taxon>Hypocreomycetidae</taxon>
        <taxon>Hypocreales</taxon>
        <taxon>Nectriaceae</taxon>
        <taxon>Fusarium</taxon>
        <taxon>Fusarium oxysporum species complex</taxon>
    </lineage>
</organism>
<dbReference type="VEuPathDB" id="FungiDB:FOMG_18797"/>
<protein>
    <submittedName>
        <fullName evidence="1">Uncharacterized protein</fullName>
    </submittedName>
</protein>
<accession>A0A420MAS0</accession>
<gene>
    <name evidence="1" type="ORF">BFJ69_g16601</name>
</gene>